<dbReference type="EMBL" id="CAJNOR010001402">
    <property type="protein sequence ID" value="CAF1136779.1"/>
    <property type="molecule type" value="Genomic_DNA"/>
</dbReference>
<evidence type="ECO:0000259" key="9">
    <source>
        <dbReference type="PROSITE" id="PS50262"/>
    </source>
</evidence>
<dbReference type="InterPro" id="IPR000276">
    <property type="entry name" value="GPCR_Rhodpsn"/>
</dbReference>
<dbReference type="PANTHER" id="PTHR24243">
    <property type="entry name" value="G-PROTEIN COUPLED RECEPTOR"/>
    <property type="match status" value="1"/>
</dbReference>
<keyword evidence="7" id="KW-0807">Transducer</keyword>
<protein>
    <recommendedName>
        <fullName evidence="9">G-protein coupled receptors family 1 profile domain-containing protein</fullName>
    </recommendedName>
</protein>
<keyword evidence="5 8" id="KW-0472">Membrane</keyword>
<dbReference type="CDD" id="cd00637">
    <property type="entry name" value="7tm_classA_rhodopsin-like"/>
    <property type="match status" value="1"/>
</dbReference>
<keyword evidence="4" id="KW-0297">G-protein coupled receptor</keyword>
<dbReference type="GO" id="GO:0004930">
    <property type="term" value="F:G protein-coupled receptor activity"/>
    <property type="evidence" value="ECO:0007669"/>
    <property type="project" value="UniProtKB-KW"/>
</dbReference>
<evidence type="ECO:0000256" key="8">
    <source>
        <dbReference type="SAM" id="Phobius"/>
    </source>
</evidence>
<dbReference type="Proteomes" id="UP000663828">
    <property type="component" value="Unassembled WGS sequence"/>
</dbReference>
<evidence type="ECO:0000256" key="4">
    <source>
        <dbReference type="ARBA" id="ARBA00023040"/>
    </source>
</evidence>
<dbReference type="SUPFAM" id="SSF81321">
    <property type="entry name" value="Family A G protein-coupled receptor-like"/>
    <property type="match status" value="1"/>
</dbReference>
<keyword evidence="11" id="KW-1185">Reference proteome</keyword>
<evidence type="ECO:0000313" key="11">
    <source>
        <dbReference type="Proteomes" id="UP000663828"/>
    </source>
</evidence>
<feature type="transmembrane region" description="Helical" evidence="8">
    <location>
        <begin position="140"/>
        <end position="162"/>
    </location>
</feature>
<keyword evidence="2 8" id="KW-0812">Transmembrane</keyword>
<dbReference type="InterPro" id="IPR017452">
    <property type="entry name" value="GPCR_Rhodpsn_7TM"/>
</dbReference>
<feature type="transmembrane region" description="Helical" evidence="8">
    <location>
        <begin position="245"/>
        <end position="266"/>
    </location>
</feature>
<comment type="subcellular location">
    <subcellularLocation>
        <location evidence="1">Membrane</location>
        <topology evidence="1">Multi-pass membrane protein</topology>
    </subcellularLocation>
</comment>
<evidence type="ECO:0000256" key="5">
    <source>
        <dbReference type="ARBA" id="ARBA00023136"/>
    </source>
</evidence>
<organism evidence="10 11">
    <name type="scientific">Adineta ricciae</name>
    <name type="common">Rotifer</name>
    <dbReference type="NCBI Taxonomy" id="249248"/>
    <lineage>
        <taxon>Eukaryota</taxon>
        <taxon>Metazoa</taxon>
        <taxon>Spiralia</taxon>
        <taxon>Gnathifera</taxon>
        <taxon>Rotifera</taxon>
        <taxon>Eurotatoria</taxon>
        <taxon>Bdelloidea</taxon>
        <taxon>Adinetida</taxon>
        <taxon>Adinetidae</taxon>
        <taxon>Adineta</taxon>
    </lineage>
</organism>
<dbReference type="PROSITE" id="PS50262">
    <property type="entry name" value="G_PROTEIN_RECEP_F1_2"/>
    <property type="match status" value="1"/>
</dbReference>
<evidence type="ECO:0000313" key="10">
    <source>
        <dbReference type="EMBL" id="CAF1136779.1"/>
    </source>
</evidence>
<evidence type="ECO:0000256" key="6">
    <source>
        <dbReference type="ARBA" id="ARBA00023170"/>
    </source>
</evidence>
<name>A0A814RNY4_ADIRI</name>
<accession>A0A814RNY4</accession>
<keyword evidence="6" id="KW-0675">Receptor</keyword>
<evidence type="ECO:0000256" key="7">
    <source>
        <dbReference type="ARBA" id="ARBA00023224"/>
    </source>
</evidence>
<gene>
    <name evidence="10" type="ORF">XAT740_LOCUS20199</name>
</gene>
<proteinExistence type="predicted"/>
<feature type="transmembrane region" description="Helical" evidence="8">
    <location>
        <begin position="289"/>
        <end position="309"/>
    </location>
</feature>
<evidence type="ECO:0000256" key="3">
    <source>
        <dbReference type="ARBA" id="ARBA00022989"/>
    </source>
</evidence>
<keyword evidence="3 8" id="KW-1133">Transmembrane helix</keyword>
<feature type="transmembrane region" description="Helical" evidence="8">
    <location>
        <begin position="97"/>
        <end position="119"/>
    </location>
</feature>
<dbReference type="AlphaFoldDB" id="A0A814RNY4"/>
<dbReference type="PANTHER" id="PTHR24243:SF230">
    <property type="entry name" value="G-PROTEIN COUPLED RECEPTORS FAMILY 1 PROFILE DOMAIN-CONTAINING PROTEIN"/>
    <property type="match status" value="1"/>
</dbReference>
<feature type="domain" description="G-protein coupled receptors family 1 profile" evidence="9">
    <location>
        <begin position="35"/>
        <end position="309"/>
    </location>
</feature>
<sequence length="326" mass="37584">MLNSSDDDLLMKLNTISIQFNRYFSIFIFLFGSVGNLLNCLVLSQPSLRSNPCVFYFLISSIANMISICSGLTTRILSGWDMDYTDNNIYMCKIRAFFMFVSRSVAFWLIALAAADRYLSSSHQYHRRQMSSLKNAQQGTMFVIIFSLLIYCQILYCYDINIMSAPLHCYGKTVVCRLTTDLTYGIITIACPLLIMFICGLLTIRNVRSQYDAASGRKHLIDVNYSATKRTLSYQYRRRKRINRYLCHVLFVQIVFLAVLTAPQAIEKFYTTLTIYQIKSDLHVAINNFIYNFVLLLTYLASGMPFYIYTLSGGNTFRNALFDLFK</sequence>
<reference evidence="10" key="1">
    <citation type="submission" date="2021-02" db="EMBL/GenBank/DDBJ databases">
        <authorList>
            <person name="Nowell W R."/>
        </authorList>
    </citation>
    <scope>NUCLEOTIDE SEQUENCE</scope>
</reference>
<evidence type="ECO:0000256" key="1">
    <source>
        <dbReference type="ARBA" id="ARBA00004141"/>
    </source>
</evidence>
<feature type="transmembrane region" description="Helical" evidence="8">
    <location>
        <begin position="54"/>
        <end position="77"/>
    </location>
</feature>
<comment type="caution">
    <text evidence="10">The sequence shown here is derived from an EMBL/GenBank/DDBJ whole genome shotgun (WGS) entry which is preliminary data.</text>
</comment>
<dbReference type="Gene3D" id="1.20.1070.10">
    <property type="entry name" value="Rhodopsin 7-helix transmembrane proteins"/>
    <property type="match status" value="1"/>
</dbReference>
<evidence type="ECO:0000256" key="2">
    <source>
        <dbReference type="ARBA" id="ARBA00022692"/>
    </source>
</evidence>
<dbReference type="Pfam" id="PF00001">
    <property type="entry name" value="7tm_1"/>
    <property type="match status" value="1"/>
</dbReference>
<feature type="transmembrane region" description="Helical" evidence="8">
    <location>
        <begin position="182"/>
        <end position="204"/>
    </location>
</feature>
<dbReference type="GO" id="GO:0005886">
    <property type="term" value="C:plasma membrane"/>
    <property type="evidence" value="ECO:0007669"/>
    <property type="project" value="TreeGrafter"/>
</dbReference>
<feature type="transmembrane region" description="Helical" evidence="8">
    <location>
        <begin position="20"/>
        <end position="42"/>
    </location>
</feature>